<keyword evidence="2" id="KW-0472">Membrane</keyword>
<protein>
    <recommendedName>
        <fullName evidence="5">Transmembrane protein</fullName>
    </recommendedName>
</protein>
<dbReference type="EMBL" id="LRGB01001348">
    <property type="protein sequence ID" value="KZS12799.1"/>
    <property type="molecule type" value="Genomic_DNA"/>
</dbReference>
<feature type="region of interest" description="Disordered" evidence="1">
    <location>
        <begin position="291"/>
        <end position="322"/>
    </location>
</feature>
<evidence type="ECO:0000256" key="2">
    <source>
        <dbReference type="SAM" id="Phobius"/>
    </source>
</evidence>
<feature type="transmembrane region" description="Helical" evidence="2">
    <location>
        <begin position="55"/>
        <end position="77"/>
    </location>
</feature>
<sequence>MTDSDSTIPEENDSVTFSSQYKLFIKIFSFSLIVLFVLAVVFQVCAILVNTNYSQIGAGIWCGVVYAATSVTGLLAVRSRQRDDKAMTIALICMAAASVFTSLALMIIALLSLTSTTQGAYPKLSIASNAVLAGVGLISLVVSTIMIIITAICMSSRKRASPQHISNEMEEIKKDSIDTDSQQPSEQMYPPSVATVSQHTAESHGSTDSDGIYETLKFQQSNVAGETSLDMQASKLIDQFIEPIYAIPIKKKINSFSNLSVGGDFDIEVDNRHESEENKVTSTKWFNVGPVEEPIGSDVDDSEYSRNIELPREDVIVHPPPK</sequence>
<organism evidence="3 4">
    <name type="scientific">Daphnia magna</name>
    <dbReference type="NCBI Taxonomy" id="35525"/>
    <lineage>
        <taxon>Eukaryota</taxon>
        <taxon>Metazoa</taxon>
        <taxon>Ecdysozoa</taxon>
        <taxon>Arthropoda</taxon>
        <taxon>Crustacea</taxon>
        <taxon>Branchiopoda</taxon>
        <taxon>Diplostraca</taxon>
        <taxon>Cladocera</taxon>
        <taxon>Anomopoda</taxon>
        <taxon>Daphniidae</taxon>
        <taxon>Daphnia</taxon>
    </lineage>
</organism>
<dbReference type="PANTHER" id="PTHR23320:SF165">
    <property type="entry name" value="MARVEL DOMAIN-CONTAINING PROTEIN"/>
    <property type="match status" value="1"/>
</dbReference>
<keyword evidence="2" id="KW-1133">Transmembrane helix</keyword>
<feature type="transmembrane region" description="Helical" evidence="2">
    <location>
        <begin position="131"/>
        <end position="154"/>
    </location>
</feature>
<feature type="transmembrane region" description="Helical" evidence="2">
    <location>
        <begin position="27"/>
        <end position="49"/>
    </location>
</feature>
<evidence type="ECO:0000313" key="4">
    <source>
        <dbReference type="Proteomes" id="UP000076858"/>
    </source>
</evidence>
<dbReference type="OrthoDB" id="6362541at2759"/>
<keyword evidence="4" id="KW-1185">Reference proteome</keyword>
<dbReference type="PANTHER" id="PTHR23320">
    <property type="entry name" value="MEMBRANE-SPANNING 4-DOMAINS SUBFAMILY A MS4A -RELATED"/>
    <property type="match status" value="1"/>
</dbReference>
<feature type="transmembrane region" description="Helical" evidence="2">
    <location>
        <begin position="89"/>
        <end position="111"/>
    </location>
</feature>
<dbReference type="AlphaFoldDB" id="A0A164VZ55"/>
<accession>A0A164VZ55</accession>
<dbReference type="InterPro" id="IPR030417">
    <property type="entry name" value="MS4A"/>
</dbReference>
<reference evidence="3 4" key="1">
    <citation type="submission" date="2016-03" db="EMBL/GenBank/DDBJ databases">
        <title>EvidentialGene: Evidence-directed Construction of Genes on Genomes.</title>
        <authorList>
            <person name="Gilbert D.G."/>
            <person name="Choi J.-H."/>
            <person name="Mockaitis K."/>
            <person name="Colbourne J."/>
            <person name="Pfrender M."/>
        </authorList>
    </citation>
    <scope>NUCLEOTIDE SEQUENCE [LARGE SCALE GENOMIC DNA]</scope>
    <source>
        <strain evidence="3 4">Xinb3</strain>
        <tissue evidence="3">Complete organism</tissue>
    </source>
</reference>
<gene>
    <name evidence="3" type="ORF">APZ42_022016</name>
</gene>
<feature type="compositionally biased region" description="Basic and acidic residues" evidence="1">
    <location>
        <begin position="303"/>
        <end position="316"/>
    </location>
</feature>
<evidence type="ECO:0000313" key="3">
    <source>
        <dbReference type="EMBL" id="KZS12799.1"/>
    </source>
</evidence>
<evidence type="ECO:0008006" key="5">
    <source>
        <dbReference type="Google" id="ProtNLM"/>
    </source>
</evidence>
<comment type="caution">
    <text evidence="3">The sequence shown here is derived from an EMBL/GenBank/DDBJ whole genome shotgun (WGS) entry which is preliminary data.</text>
</comment>
<evidence type="ECO:0000256" key="1">
    <source>
        <dbReference type="SAM" id="MobiDB-lite"/>
    </source>
</evidence>
<dbReference type="Proteomes" id="UP000076858">
    <property type="component" value="Unassembled WGS sequence"/>
</dbReference>
<feature type="region of interest" description="Disordered" evidence="1">
    <location>
        <begin position="174"/>
        <end position="210"/>
    </location>
</feature>
<proteinExistence type="predicted"/>
<keyword evidence="2" id="KW-0812">Transmembrane</keyword>
<name>A0A164VZ55_9CRUS</name>